<dbReference type="RefSeq" id="WP_092685000.1">
    <property type="nucleotide sequence ID" value="NZ_FNMZ01000011.1"/>
</dbReference>
<dbReference type="InterPro" id="IPR007076">
    <property type="entry name" value="TfoX_N"/>
</dbReference>
<evidence type="ECO:0000259" key="1">
    <source>
        <dbReference type="Pfam" id="PF04993"/>
    </source>
</evidence>
<gene>
    <name evidence="2" type="ORF">SAMN05444336_11179</name>
</gene>
<proteinExistence type="predicted"/>
<dbReference type="Gene3D" id="3.30.1460.30">
    <property type="entry name" value="YgaC/TfoX-N like chaperone"/>
    <property type="match status" value="1"/>
</dbReference>
<dbReference type="SUPFAM" id="SSF159894">
    <property type="entry name" value="YgaC/TfoX-N like"/>
    <property type="match status" value="1"/>
</dbReference>
<keyword evidence="3" id="KW-1185">Reference proteome</keyword>
<organism evidence="2 3">
    <name type="scientific">Albimonas donghaensis</name>
    <dbReference type="NCBI Taxonomy" id="356660"/>
    <lineage>
        <taxon>Bacteria</taxon>
        <taxon>Pseudomonadati</taxon>
        <taxon>Pseudomonadota</taxon>
        <taxon>Alphaproteobacteria</taxon>
        <taxon>Rhodobacterales</taxon>
        <taxon>Paracoccaceae</taxon>
        <taxon>Albimonas</taxon>
    </lineage>
</organism>
<evidence type="ECO:0000313" key="2">
    <source>
        <dbReference type="EMBL" id="SDX84712.1"/>
    </source>
</evidence>
<reference evidence="2 3" key="1">
    <citation type="submission" date="2016-10" db="EMBL/GenBank/DDBJ databases">
        <authorList>
            <person name="de Groot N.N."/>
        </authorList>
    </citation>
    <scope>NUCLEOTIDE SEQUENCE [LARGE SCALE GENOMIC DNA]</scope>
    <source>
        <strain evidence="2 3">DSM 17890</strain>
    </source>
</reference>
<dbReference type="Proteomes" id="UP000199118">
    <property type="component" value="Unassembled WGS sequence"/>
</dbReference>
<dbReference type="EMBL" id="FNMZ01000011">
    <property type="protein sequence ID" value="SDX84712.1"/>
    <property type="molecule type" value="Genomic_DNA"/>
</dbReference>
<sequence length="114" mass="11923">MAHDPAVLAALRAALGEADLEVMEKRMFGGCCLMWRGHMLAVARGDRGGHGAFARVGAQAMPRALALPGAAPMVMRGRPTADFVHVPRETALDPAHAGALIGMALDFVGRLPAK</sequence>
<protein>
    <submittedName>
        <fullName evidence="2">TfoX N-terminal domain-containing protein</fullName>
    </submittedName>
</protein>
<name>A0A1H3F112_9RHOB</name>
<evidence type="ECO:0000313" key="3">
    <source>
        <dbReference type="Proteomes" id="UP000199118"/>
    </source>
</evidence>
<dbReference type="AlphaFoldDB" id="A0A1H3F112"/>
<dbReference type="OrthoDB" id="214902at2"/>
<dbReference type="STRING" id="356660.SAMN05444336_11179"/>
<feature type="domain" description="TfoX N-terminal" evidence="1">
    <location>
        <begin position="21"/>
        <end position="106"/>
    </location>
</feature>
<dbReference type="Pfam" id="PF04993">
    <property type="entry name" value="TfoX_N"/>
    <property type="match status" value="1"/>
</dbReference>
<accession>A0A1H3F112</accession>